<reference evidence="2 3" key="1">
    <citation type="submission" date="2015-01" db="EMBL/GenBank/DDBJ databases">
        <title>The Genome Sequence of Exophiala xenobiotica CBS118157.</title>
        <authorList>
            <consortium name="The Broad Institute Genomics Platform"/>
            <person name="Cuomo C."/>
            <person name="de Hoog S."/>
            <person name="Gorbushina A."/>
            <person name="Stielow B."/>
            <person name="Teixiera M."/>
            <person name="Abouelleil A."/>
            <person name="Chapman S.B."/>
            <person name="Priest M."/>
            <person name="Young S.K."/>
            <person name="Wortman J."/>
            <person name="Nusbaum C."/>
            <person name="Birren B."/>
        </authorList>
    </citation>
    <scope>NUCLEOTIDE SEQUENCE [LARGE SCALE GENOMIC DNA]</scope>
    <source>
        <strain evidence="2 3">CBS 118157</strain>
    </source>
</reference>
<evidence type="ECO:0000313" key="3">
    <source>
        <dbReference type="Proteomes" id="UP000054342"/>
    </source>
</evidence>
<feature type="region of interest" description="Disordered" evidence="1">
    <location>
        <begin position="377"/>
        <end position="412"/>
    </location>
</feature>
<dbReference type="Proteomes" id="UP000054342">
    <property type="component" value="Unassembled WGS sequence"/>
</dbReference>
<accession>A0A0D2ENR1</accession>
<dbReference type="GeneID" id="25327615"/>
<feature type="compositionally biased region" description="Polar residues" evidence="1">
    <location>
        <begin position="400"/>
        <end position="412"/>
    </location>
</feature>
<gene>
    <name evidence="2" type="ORF">PV05_05707</name>
</gene>
<proteinExistence type="predicted"/>
<evidence type="ECO:0000256" key="1">
    <source>
        <dbReference type="SAM" id="MobiDB-lite"/>
    </source>
</evidence>
<dbReference type="EMBL" id="KN847319">
    <property type="protein sequence ID" value="KIW57108.1"/>
    <property type="molecule type" value="Genomic_DNA"/>
</dbReference>
<evidence type="ECO:0000313" key="2">
    <source>
        <dbReference type="EMBL" id="KIW57108.1"/>
    </source>
</evidence>
<sequence>MGRVWHSILRTNNFHRALTGNLGNVNITADSINRMRRHHHKYLPYAMRRMVQATTSEEYTDALGVFRDCLINSYELRPFSLQMLQHYNKLTKYGKKGIKGVPEALQKTGVKMQGQWESRVKQYIQTVLDLRIPRDIDSDPVPGSFERQLSRAQEEVGETDHAQVARGDYQFNSRLQGAQIVAPFTARWGVGICALMPLTFVSFFKAYSIVKTEAIAKTIHPVIRTEPLTDMCDNLNQHIIDAIPPAALRFSLADIDCTVERLHIERASTAELKRMNAQNDFLVQLDCASARSIIVQGMPILQRGMTTNGQDFARDARAWEKTIEILYFTQEVQKSNEGFLDEDLRSHLPEILRQSSGIIPEINTFVWDLQTLGGNPHVANMDGRNPSHGSNPPGPRHSAPVSQYHSSSQHVA</sequence>
<organism evidence="2 3">
    <name type="scientific">Exophiala xenobiotica</name>
    <dbReference type="NCBI Taxonomy" id="348802"/>
    <lineage>
        <taxon>Eukaryota</taxon>
        <taxon>Fungi</taxon>
        <taxon>Dikarya</taxon>
        <taxon>Ascomycota</taxon>
        <taxon>Pezizomycotina</taxon>
        <taxon>Eurotiomycetes</taxon>
        <taxon>Chaetothyriomycetidae</taxon>
        <taxon>Chaetothyriales</taxon>
        <taxon>Herpotrichiellaceae</taxon>
        <taxon>Exophiala</taxon>
    </lineage>
</organism>
<dbReference type="HOGENOM" id="CLU_667375_0_0_1"/>
<dbReference type="AlphaFoldDB" id="A0A0D2ENR1"/>
<dbReference type="RefSeq" id="XP_013317692.1">
    <property type="nucleotide sequence ID" value="XM_013462238.1"/>
</dbReference>
<protein>
    <submittedName>
        <fullName evidence="2">Uncharacterized protein</fullName>
    </submittedName>
</protein>
<name>A0A0D2ENR1_9EURO</name>
<keyword evidence="3" id="KW-1185">Reference proteome</keyword>